<dbReference type="Pfam" id="PF03105">
    <property type="entry name" value="SPX"/>
    <property type="match status" value="2"/>
</dbReference>
<organism evidence="2 3">
    <name type="scientific">Carex littledalei</name>
    <dbReference type="NCBI Taxonomy" id="544730"/>
    <lineage>
        <taxon>Eukaryota</taxon>
        <taxon>Viridiplantae</taxon>
        <taxon>Streptophyta</taxon>
        <taxon>Embryophyta</taxon>
        <taxon>Tracheophyta</taxon>
        <taxon>Spermatophyta</taxon>
        <taxon>Magnoliopsida</taxon>
        <taxon>Liliopsida</taxon>
        <taxon>Poales</taxon>
        <taxon>Cyperaceae</taxon>
        <taxon>Cyperoideae</taxon>
        <taxon>Cariceae</taxon>
        <taxon>Carex</taxon>
        <taxon>Carex subgen. Euthyceras</taxon>
    </lineage>
</organism>
<dbReference type="AlphaFoldDB" id="A0A833QPW0"/>
<dbReference type="Proteomes" id="UP000623129">
    <property type="component" value="Unassembled WGS sequence"/>
</dbReference>
<dbReference type="PROSITE" id="PS51382">
    <property type="entry name" value="SPX"/>
    <property type="match status" value="1"/>
</dbReference>
<dbReference type="GO" id="GO:0016036">
    <property type="term" value="P:cellular response to phosphate starvation"/>
    <property type="evidence" value="ECO:0007669"/>
    <property type="project" value="InterPro"/>
</dbReference>
<dbReference type="PANTHER" id="PTHR45978">
    <property type="entry name" value="SPX DOMAIN-CONTAINING PROTEIN 3"/>
    <property type="match status" value="1"/>
</dbReference>
<dbReference type="OrthoDB" id="6493944at2759"/>
<name>A0A833QPW0_9POAL</name>
<dbReference type="CDD" id="cd14481">
    <property type="entry name" value="SPX_AtSPX1_like"/>
    <property type="match status" value="1"/>
</dbReference>
<dbReference type="InterPro" id="IPR031142">
    <property type="entry name" value="SPX_prot"/>
</dbReference>
<feature type="domain" description="SPX" evidence="1">
    <location>
        <begin position="1"/>
        <end position="153"/>
    </location>
</feature>
<accession>A0A833QPW0</accession>
<evidence type="ECO:0000313" key="2">
    <source>
        <dbReference type="EMBL" id="KAF3323451.1"/>
    </source>
</evidence>
<dbReference type="EMBL" id="SWLB01000023">
    <property type="protein sequence ID" value="KAF3323451.1"/>
    <property type="molecule type" value="Genomic_DNA"/>
</dbReference>
<gene>
    <name evidence="2" type="ORF">FCM35_KLT12182</name>
</gene>
<sequence length="254" mass="29216">MKFGKRLKSQIEESFPEWRDKFLSYKDLKKLLRDISPDNPSPQAEAAFIQLLNLEIDKFNTFFLEQEEEFVIRQKELQERLKRAMDANGPEGTRPSEAEYAAEIASIRKDIVNFHGEMVLLLNYSSINYTGLAKILKKYDKRTGCLLRLPFIEQVLKQPFFTTELISKLVKDCESMMEAVFPASAGPSERKEREALIMAEQSIFRNTVAALMTMQELRKGSSTYGHFSLPPLELPDSESDWLHSFKPASPIPIQ</sequence>
<reference evidence="2" key="1">
    <citation type="submission" date="2020-01" db="EMBL/GenBank/DDBJ databases">
        <title>Genome sequence of Kobresia littledalei, the first chromosome-level genome in the family Cyperaceae.</title>
        <authorList>
            <person name="Qu G."/>
        </authorList>
    </citation>
    <scope>NUCLEOTIDE SEQUENCE</scope>
    <source>
        <strain evidence="2">C.B.Clarke</strain>
        <tissue evidence="2">Leaf</tissue>
    </source>
</reference>
<keyword evidence="3" id="KW-1185">Reference proteome</keyword>
<dbReference type="InterPro" id="IPR004331">
    <property type="entry name" value="SPX_dom"/>
</dbReference>
<evidence type="ECO:0000313" key="3">
    <source>
        <dbReference type="Proteomes" id="UP000623129"/>
    </source>
</evidence>
<protein>
    <submittedName>
        <fullName evidence="2">SPX domain-containing protein 5 isoform X2</fullName>
    </submittedName>
</protein>
<evidence type="ECO:0000259" key="1">
    <source>
        <dbReference type="PROSITE" id="PS51382"/>
    </source>
</evidence>
<comment type="caution">
    <text evidence="2">The sequence shown here is derived from an EMBL/GenBank/DDBJ whole genome shotgun (WGS) entry which is preliminary data.</text>
</comment>
<dbReference type="PANTHER" id="PTHR45978:SF2">
    <property type="entry name" value="SPX DOMAIN-CONTAINING PROTEIN 3"/>
    <property type="match status" value="1"/>
</dbReference>
<proteinExistence type="predicted"/>
<dbReference type="GO" id="GO:0070417">
    <property type="term" value="P:cellular response to cold"/>
    <property type="evidence" value="ECO:0007669"/>
    <property type="project" value="UniProtKB-ARBA"/>
</dbReference>